<gene>
    <name evidence="1" type="ORF">EYC80_006210</name>
</gene>
<sequence>MVRPAYFGRFQDTMVILFSIWYSPGSKFCVLPWRMLKMRHLQWARCTWSEISGYTSAISLPWALAVVKTQPGFNVLDYCIHIIPIEVYLGNYKKTLSDIPMINFYTIMYGPNPRALTVTNTKMIFQKLRFHIPMHAFISTPSAAAIKNNL</sequence>
<keyword evidence="2" id="KW-1185">Reference proteome</keyword>
<organism evidence="1 2">
    <name type="scientific">Monilinia laxa</name>
    <name type="common">Brown rot fungus</name>
    <name type="synonym">Sclerotinia laxa</name>
    <dbReference type="NCBI Taxonomy" id="61186"/>
    <lineage>
        <taxon>Eukaryota</taxon>
        <taxon>Fungi</taxon>
        <taxon>Dikarya</taxon>
        <taxon>Ascomycota</taxon>
        <taxon>Pezizomycotina</taxon>
        <taxon>Leotiomycetes</taxon>
        <taxon>Helotiales</taxon>
        <taxon>Sclerotiniaceae</taxon>
        <taxon>Monilinia</taxon>
    </lineage>
</organism>
<accession>A0A5N6KGI9</accession>
<proteinExistence type="predicted"/>
<dbReference type="EMBL" id="VIGI01000003">
    <property type="protein sequence ID" value="KAB8302886.1"/>
    <property type="molecule type" value="Genomic_DNA"/>
</dbReference>
<reference evidence="1 2" key="1">
    <citation type="submission" date="2019-06" db="EMBL/GenBank/DDBJ databases">
        <title>Genome Sequence of the Brown Rot Fungal Pathogen Monilinia laxa.</title>
        <authorList>
            <person name="De Miccolis Angelini R.M."/>
            <person name="Landi L."/>
            <person name="Abate D."/>
            <person name="Pollastro S."/>
            <person name="Romanazzi G."/>
            <person name="Faretra F."/>
        </authorList>
    </citation>
    <scope>NUCLEOTIDE SEQUENCE [LARGE SCALE GENOMIC DNA]</scope>
    <source>
        <strain evidence="1 2">Mlax316</strain>
    </source>
</reference>
<protein>
    <submittedName>
        <fullName evidence="1">Uncharacterized protein</fullName>
    </submittedName>
</protein>
<dbReference type="AlphaFoldDB" id="A0A5N6KGI9"/>
<comment type="caution">
    <text evidence="1">The sequence shown here is derived from an EMBL/GenBank/DDBJ whole genome shotgun (WGS) entry which is preliminary data.</text>
</comment>
<evidence type="ECO:0000313" key="1">
    <source>
        <dbReference type="EMBL" id="KAB8302886.1"/>
    </source>
</evidence>
<dbReference type="Proteomes" id="UP000326757">
    <property type="component" value="Unassembled WGS sequence"/>
</dbReference>
<name>A0A5N6KGI9_MONLA</name>
<evidence type="ECO:0000313" key="2">
    <source>
        <dbReference type="Proteomes" id="UP000326757"/>
    </source>
</evidence>